<comment type="caution">
    <text evidence="2">The sequence shown here is derived from an EMBL/GenBank/DDBJ whole genome shotgun (WGS) entry which is preliminary data.</text>
</comment>
<keyword evidence="3" id="KW-1185">Reference proteome</keyword>
<organism evidence="2 3">
    <name type="scientific">Actinoallomurus spadix</name>
    <dbReference type="NCBI Taxonomy" id="79912"/>
    <lineage>
        <taxon>Bacteria</taxon>
        <taxon>Bacillati</taxon>
        <taxon>Actinomycetota</taxon>
        <taxon>Actinomycetes</taxon>
        <taxon>Streptosporangiales</taxon>
        <taxon>Thermomonosporaceae</taxon>
        <taxon>Actinoallomurus</taxon>
    </lineage>
</organism>
<dbReference type="InterPro" id="IPR036866">
    <property type="entry name" value="RibonucZ/Hydroxyglut_hydro"/>
</dbReference>
<evidence type="ECO:0000313" key="3">
    <source>
        <dbReference type="Proteomes" id="UP001501822"/>
    </source>
</evidence>
<evidence type="ECO:0000313" key="2">
    <source>
        <dbReference type="EMBL" id="GAA0358999.1"/>
    </source>
</evidence>
<accession>A0ABN0XA98</accession>
<dbReference type="PANTHER" id="PTHR43546">
    <property type="entry name" value="UPF0173 METAL-DEPENDENT HYDROLASE MJ1163-RELATED"/>
    <property type="match status" value="1"/>
</dbReference>
<proteinExistence type="predicted"/>
<dbReference type="Proteomes" id="UP001501822">
    <property type="component" value="Unassembled WGS sequence"/>
</dbReference>
<dbReference type="Gene3D" id="3.60.15.10">
    <property type="entry name" value="Ribonuclease Z/Hydroxyacylglutathione hydrolase-like"/>
    <property type="match status" value="1"/>
</dbReference>
<name>A0ABN0XA98_9ACTN</name>
<protein>
    <recommendedName>
        <fullName evidence="1">Metallo-beta-lactamase domain-containing protein</fullName>
    </recommendedName>
</protein>
<evidence type="ECO:0000259" key="1">
    <source>
        <dbReference type="Pfam" id="PF12706"/>
    </source>
</evidence>
<dbReference type="Pfam" id="PF12706">
    <property type="entry name" value="Lactamase_B_2"/>
    <property type="match status" value="1"/>
</dbReference>
<dbReference type="InterPro" id="IPR050114">
    <property type="entry name" value="UPF0173_UPF0282_UlaG_hydrolase"/>
</dbReference>
<dbReference type="EMBL" id="BAAABM010000053">
    <property type="protein sequence ID" value="GAA0358999.1"/>
    <property type="molecule type" value="Genomic_DNA"/>
</dbReference>
<reference evidence="2 3" key="1">
    <citation type="journal article" date="2019" name="Int. J. Syst. Evol. Microbiol.">
        <title>The Global Catalogue of Microorganisms (GCM) 10K type strain sequencing project: providing services to taxonomists for standard genome sequencing and annotation.</title>
        <authorList>
            <consortium name="The Broad Institute Genomics Platform"/>
            <consortium name="The Broad Institute Genome Sequencing Center for Infectious Disease"/>
            <person name="Wu L."/>
            <person name="Ma J."/>
        </authorList>
    </citation>
    <scope>NUCLEOTIDE SEQUENCE [LARGE SCALE GENOMIC DNA]</scope>
    <source>
        <strain evidence="2 3">JCM 3146</strain>
    </source>
</reference>
<feature type="domain" description="Metallo-beta-lactamase" evidence="1">
    <location>
        <begin position="2"/>
        <end position="99"/>
    </location>
</feature>
<sequence>MTVAPVPSLDWRGDGSDQVAWVVEGAGRRIIHCGDTMWHGDWWRIAREHGPFDVAFVPVNGGIARFEGYEANVPVTMTPEQAVEAAAVLGAATVCAVHYGLFNNPPAYVEQPDIERRFRRAAEARGVTVILAGDGEPVAVPSARR</sequence>
<dbReference type="SUPFAM" id="SSF56281">
    <property type="entry name" value="Metallo-hydrolase/oxidoreductase"/>
    <property type="match status" value="1"/>
</dbReference>
<dbReference type="InterPro" id="IPR001279">
    <property type="entry name" value="Metallo-B-lactamas"/>
</dbReference>
<dbReference type="PANTHER" id="PTHR43546:SF3">
    <property type="entry name" value="UPF0173 METAL-DEPENDENT HYDROLASE MJ1163"/>
    <property type="match status" value="1"/>
</dbReference>
<dbReference type="RefSeq" id="WP_252804090.1">
    <property type="nucleotide sequence ID" value="NZ_BAAABM010000053.1"/>
</dbReference>
<gene>
    <name evidence="2" type="ORF">GCM10010151_55900</name>
</gene>